<proteinExistence type="predicted"/>
<protein>
    <recommendedName>
        <fullName evidence="1">Dockerin domain-containing protein</fullName>
    </recommendedName>
</protein>
<dbReference type="Gene3D" id="1.10.1330.10">
    <property type="entry name" value="Dockerin domain"/>
    <property type="match status" value="2"/>
</dbReference>
<dbReference type="Proteomes" id="UP000019365">
    <property type="component" value="Unassembled WGS sequence"/>
</dbReference>
<organism evidence="2 3">
    <name type="scientific">Ruminococcus flavefaciens 007c</name>
    <dbReference type="NCBI Taxonomy" id="1341157"/>
    <lineage>
        <taxon>Bacteria</taxon>
        <taxon>Bacillati</taxon>
        <taxon>Bacillota</taxon>
        <taxon>Clostridia</taxon>
        <taxon>Eubacteriales</taxon>
        <taxon>Oscillospiraceae</taxon>
        <taxon>Ruminococcus</taxon>
    </lineage>
</organism>
<dbReference type="AlphaFoldDB" id="W7UVM6"/>
<keyword evidence="3" id="KW-1185">Reference proteome</keyword>
<reference evidence="2 3" key="1">
    <citation type="journal article" date="2014" name="PLoS ONE">
        <title>Rumen cellulosomics: divergent fiber-degrading strategies revealed by comparative genome-wide analysis of six ruminococcal strains.</title>
        <authorList>
            <person name="Dassa B."/>
            <person name="Borovok I."/>
            <person name="Ruimy-Israeli V."/>
            <person name="Lamed R."/>
            <person name="Flint H.J."/>
            <person name="Duncan S.H."/>
            <person name="Henrissat B."/>
            <person name="Coutinho P."/>
            <person name="Morrison M."/>
            <person name="Mosoni P."/>
            <person name="Yeoman C.J."/>
            <person name="White B.A."/>
            <person name="Bayer E.A."/>
        </authorList>
    </citation>
    <scope>NUCLEOTIDE SEQUENCE [LARGE SCALE GENOMIC DNA]</scope>
    <source>
        <strain evidence="2 3">007c</strain>
    </source>
</reference>
<name>W7UVM6_RUMFL</name>
<dbReference type="EMBL" id="ATAX01000036">
    <property type="protein sequence ID" value="EWM52387.1"/>
    <property type="molecule type" value="Genomic_DNA"/>
</dbReference>
<gene>
    <name evidence="2" type="ORF">RF007C_13635</name>
</gene>
<dbReference type="InterPro" id="IPR002105">
    <property type="entry name" value="Dockerin_1_rpt"/>
</dbReference>
<comment type="caution">
    <text evidence="2">The sequence shown here is derived from an EMBL/GenBank/DDBJ whole genome shotgun (WGS) entry which is preliminary data.</text>
</comment>
<evidence type="ECO:0000259" key="1">
    <source>
        <dbReference type="PROSITE" id="PS51766"/>
    </source>
</evidence>
<dbReference type="SUPFAM" id="SSF63446">
    <property type="entry name" value="Type I dockerin domain"/>
    <property type="match status" value="1"/>
</dbReference>
<dbReference type="CDD" id="cd14255">
    <property type="entry name" value="Dockerin_III"/>
    <property type="match status" value="1"/>
</dbReference>
<dbReference type="eggNOG" id="ENOG502ZNTQ">
    <property type="taxonomic scope" value="Bacteria"/>
</dbReference>
<evidence type="ECO:0000313" key="2">
    <source>
        <dbReference type="EMBL" id="EWM52387.1"/>
    </source>
</evidence>
<accession>W7UVM6</accession>
<dbReference type="InterPro" id="IPR036439">
    <property type="entry name" value="Dockerin_dom_sf"/>
</dbReference>
<feature type="domain" description="Dockerin" evidence="1">
    <location>
        <begin position="223"/>
        <end position="296"/>
    </location>
</feature>
<dbReference type="GO" id="GO:0004553">
    <property type="term" value="F:hydrolase activity, hydrolyzing O-glycosyl compounds"/>
    <property type="evidence" value="ECO:0007669"/>
    <property type="project" value="InterPro"/>
</dbReference>
<dbReference type="Pfam" id="PF00404">
    <property type="entry name" value="Dockerin_1"/>
    <property type="match status" value="1"/>
</dbReference>
<dbReference type="InterPro" id="IPR016134">
    <property type="entry name" value="Dockerin_dom"/>
</dbReference>
<dbReference type="PROSITE" id="PS51766">
    <property type="entry name" value="DOCKERIN"/>
    <property type="match status" value="1"/>
</dbReference>
<dbReference type="GO" id="GO:0000272">
    <property type="term" value="P:polysaccharide catabolic process"/>
    <property type="evidence" value="ECO:0007669"/>
    <property type="project" value="InterPro"/>
</dbReference>
<evidence type="ECO:0000313" key="3">
    <source>
        <dbReference type="Proteomes" id="UP000019365"/>
    </source>
</evidence>
<dbReference type="PATRIC" id="fig|1341157.4.peg.3159"/>
<dbReference type="RefSeq" id="WP_051456730.1">
    <property type="nucleotide sequence ID" value="NZ_ATAX01000036.1"/>
</dbReference>
<sequence>MIKKRIDTCIAATMMLSSMLTGLPVNDVSAADSKTLTTVSETADSGELLTFEELYALEEDELKQYCSEHDLTYKSKEYAEERVAFRPVTWVNVKLNDYLLKGESDLLESNDRNDFNKKNYYDYDFEKMTSDLKMPEKYYKFHAEKNDFSYGYHYENDADGNTKQIFQKYAAIFVEPDPSVANERSLARLYQLIYVWTQQNPIVYGGTTMISGPAPDSPVVIETPDTLGDVNSDGYINAVDASSVLSYYARISTNQEGGYDALQKLNADVNQDRSINAIDASNILAYYAYASTTKEDIVSLEAYMKKADI</sequence>
<dbReference type="OrthoDB" id="1822352at2"/>